<dbReference type="InterPro" id="IPR038726">
    <property type="entry name" value="PDDEXK_AddAB-type"/>
</dbReference>
<keyword evidence="3" id="KW-0547">Nucleotide-binding</keyword>
<keyword evidence="3" id="KW-0347">Helicase</keyword>
<evidence type="ECO:0000313" key="4">
    <source>
        <dbReference type="Proteomes" id="UP000237968"/>
    </source>
</evidence>
<name>A0A2S9XXQ3_9BACT</name>
<dbReference type="Pfam" id="PF12705">
    <property type="entry name" value="PDDEXK_1"/>
    <property type="match status" value="1"/>
</dbReference>
<proteinExistence type="predicted"/>
<feature type="domain" description="PD-(D/E)XK endonuclease-like" evidence="2">
    <location>
        <begin position="800"/>
        <end position="1135"/>
    </location>
</feature>
<dbReference type="SUPFAM" id="SSF52540">
    <property type="entry name" value="P-loop containing nucleoside triphosphate hydrolases"/>
    <property type="match status" value="1"/>
</dbReference>
<dbReference type="InterPro" id="IPR011604">
    <property type="entry name" value="PDDEXK-like_dom_sf"/>
</dbReference>
<dbReference type="Gene3D" id="3.90.320.10">
    <property type="match status" value="1"/>
</dbReference>
<dbReference type="AlphaFoldDB" id="A0A2S9XXQ3"/>
<protein>
    <submittedName>
        <fullName evidence="3">ATP-dependent helicase/deoxyribonuclease subunit B</fullName>
        <ecNumber evidence="3">3.1.-.-</ecNumber>
    </submittedName>
</protein>
<evidence type="ECO:0000313" key="3">
    <source>
        <dbReference type="EMBL" id="PRP97623.1"/>
    </source>
</evidence>
<keyword evidence="4" id="KW-1185">Reference proteome</keyword>
<gene>
    <name evidence="3" type="primary">addB</name>
    <name evidence="3" type="ORF">ENSA5_33160</name>
</gene>
<evidence type="ECO:0000256" key="1">
    <source>
        <dbReference type="SAM" id="MobiDB-lite"/>
    </source>
</evidence>
<feature type="region of interest" description="Disordered" evidence="1">
    <location>
        <begin position="231"/>
        <end position="253"/>
    </location>
</feature>
<dbReference type="GO" id="GO:0004386">
    <property type="term" value="F:helicase activity"/>
    <property type="evidence" value="ECO:0007669"/>
    <property type="project" value="UniProtKB-KW"/>
</dbReference>
<reference evidence="3 4" key="1">
    <citation type="submission" date="2018-03" db="EMBL/GenBank/DDBJ databases">
        <title>Draft Genome Sequences of the Obligatory Marine Myxobacteria Enhygromyxa salina SWB005.</title>
        <authorList>
            <person name="Poehlein A."/>
            <person name="Moghaddam J.A."/>
            <person name="Harms H."/>
            <person name="Alanjari M."/>
            <person name="Koenig G.M."/>
            <person name="Daniel R."/>
            <person name="Schaeberle T.F."/>
        </authorList>
    </citation>
    <scope>NUCLEOTIDE SEQUENCE [LARGE SCALE GENOMIC DNA]</scope>
    <source>
        <strain evidence="3 4">SWB005</strain>
    </source>
</reference>
<dbReference type="GO" id="GO:0016787">
    <property type="term" value="F:hydrolase activity"/>
    <property type="evidence" value="ECO:0007669"/>
    <property type="project" value="UniProtKB-KW"/>
</dbReference>
<keyword evidence="3" id="KW-0378">Hydrolase</keyword>
<dbReference type="InterPro" id="IPR027417">
    <property type="entry name" value="P-loop_NTPase"/>
</dbReference>
<organism evidence="3 4">
    <name type="scientific">Enhygromyxa salina</name>
    <dbReference type="NCBI Taxonomy" id="215803"/>
    <lineage>
        <taxon>Bacteria</taxon>
        <taxon>Pseudomonadati</taxon>
        <taxon>Myxococcota</taxon>
        <taxon>Polyangia</taxon>
        <taxon>Nannocystales</taxon>
        <taxon>Nannocystaceae</taxon>
        <taxon>Enhygromyxa</taxon>
    </lineage>
</organism>
<keyword evidence="3" id="KW-0067">ATP-binding</keyword>
<accession>A0A2S9XXQ3</accession>
<dbReference type="EC" id="3.1.-.-" evidence="3"/>
<dbReference type="Proteomes" id="UP000237968">
    <property type="component" value="Unassembled WGS sequence"/>
</dbReference>
<comment type="caution">
    <text evidence="3">The sequence shown here is derived from an EMBL/GenBank/DDBJ whole genome shotgun (WGS) entry which is preliminary data.</text>
</comment>
<dbReference type="EMBL" id="PVNK01000152">
    <property type="protein sequence ID" value="PRP97623.1"/>
    <property type="molecule type" value="Genomic_DNA"/>
</dbReference>
<sequence>MSGAELCATVPVMPGPPRALPERTLRVLPSRERVAEVLRERVRAQGVALALGLIDLRSFEDRLIRAAQLEPISTTEARLIVTSVAPAAARGTTLAELATEPGFAESFLELWDTLRRAGIDRVGFERLASRLSGRRDSLSGRRFAALAKIAGAYEARLRARKVVDGVGARVALPRAIGELGRHRLAALVDGARVIEVERGAELPVIRARLWEALARAGLEVAVEVPVLPSGSLEPGADSAEDRQPGEGAASSAEENFAPDLLASLELRRRNLVEDAPSVELVPRPLGGEKEAKLAVAGLIPFVTPSRARALVNPTLRAKLELLDAEDERAALRGVCASIRALLQRGVAPHRVAIVVPRLGLARHRVLAALDAAELPCEETRGQPVIHAAPLRLAIALIDAAERDLPREALAAVLESAYVGRGDTSSLLMALREAGSRDDRGIGHLGRLRVHAAKLAREPHPEHERRAKQAAKYFSLADRWTPLFDKLRLPRTASLRAHLDAVFAALRGLGIARRSLELPTLGEGARERRLERDAVAALARDRAALEALEVAGHGLDEAAVAVGVAEDRVSLTDFRAHLEAALAGVRERPAGVRGAGIAVRDLAELARSPSDYVFVIHAVEGELPGPGRPLPFLDDDDRQALDRAAGRPVLGAPGAADAGTFALACANVREQLTLAAHRQDADGREVMRSRWFAALARALAPDREPRALEAGVIPSFSQCSTRGQLLTRMSMLARAGAGLASFGGAHPQLERALTWARSHAADLSRAGVSLDGGSRELALARLDFVWTGQRPDAPGLVWQGSATSLEDYAACPFRFFANRVLRLRPRPSIRDDLDAAEQGSVRHLVLAEVMQALRAEGLTPLEGGDRTGAENSVAREVCEEVLDRWQASERTGPLPLWYLHRDLVVRDLARTLEGERRVGIEAWEPGEFELGFGVVSQDGSGELEGVPLAIPDRSGERRFELVGRVDRIDYRGDGREREGLIIDYKSGRVGDRLRYIELGRTQLQLPLYAAWLAARRPDLSDADAAYVSLRDGERSQASLLDMCLSSVELDGLLALDPGERRELRARAAAELPPDATTEPGPPPVAVGALDLPEVGQRNLSDNLWALLGGVAEGRFDVRPHDPGRACRYCAFGPVCRVERGDELEGGEA</sequence>
<evidence type="ECO:0000259" key="2">
    <source>
        <dbReference type="Pfam" id="PF12705"/>
    </source>
</evidence>